<comment type="caution">
    <text evidence="2">The sequence shown here is derived from an EMBL/GenBank/DDBJ whole genome shotgun (WGS) entry which is preliminary data.</text>
</comment>
<dbReference type="EMBL" id="JAAKZW010000037">
    <property type="protein sequence ID" value="NGO76490.1"/>
    <property type="molecule type" value="Genomic_DNA"/>
</dbReference>
<dbReference type="AlphaFoldDB" id="A0A6G4XI17"/>
<protein>
    <recommendedName>
        <fullName evidence="1">DUF6817 domain-containing protein</fullName>
    </recommendedName>
</protein>
<feature type="domain" description="DUF6817" evidence="1">
    <location>
        <begin position="3"/>
        <end position="87"/>
    </location>
</feature>
<evidence type="ECO:0000313" key="2">
    <source>
        <dbReference type="EMBL" id="NGO76490.1"/>
    </source>
</evidence>
<proteinExistence type="predicted"/>
<evidence type="ECO:0000313" key="3">
    <source>
        <dbReference type="Proteomes" id="UP000481109"/>
    </source>
</evidence>
<name>A0A6G4XI17_9ACTN</name>
<gene>
    <name evidence="2" type="ORF">G6045_12580</name>
</gene>
<keyword evidence="3" id="KW-1185">Reference proteome</keyword>
<evidence type="ECO:0000259" key="1">
    <source>
        <dbReference type="Pfam" id="PF20680"/>
    </source>
</evidence>
<sequence length="174" mass="19188">MRLLRQCGAETLEHPGGTLLAHLLRVRQQLAEWGARPALQRAGLCHAFYGTDGFASALLPLERRRELASAIGGEAEELVYFYAACDRKVTYRGLGAYRDRFTGGTRAPAPQEQRDFAELTAANELDLAALDEDFRRRHGDGLLKLFTGMRPALSPAAWQSCVDVLGSEKRTGRA</sequence>
<accession>A0A6G4XI17</accession>
<reference evidence="2 3" key="1">
    <citation type="submission" date="2020-02" db="EMBL/GenBank/DDBJ databases">
        <title>Whole-genome analyses of novel actinobacteria.</title>
        <authorList>
            <person name="Sahin N."/>
            <person name="Tokatli A."/>
        </authorList>
    </citation>
    <scope>NUCLEOTIDE SEQUENCE [LARGE SCALE GENOMIC DNA]</scope>
    <source>
        <strain evidence="2 3">YC504</strain>
    </source>
</reference>
<dbReference type="InterPro" id="IPR049202">
    <property type="entry name" value="DUF6817"/>
</dbReference>
<dbReference type="Proteomes" id="UP000481109">
    <property type="component" value="Unassembled WGS sequence"/>
</dbReference>
<organism evidence="2 3">
    <name type="scientific">Streptomyces mesophilus</name>
    <dbReference type="NCBI Taxonomy" id="1775132"/>
    <lineage>
        <taxon>Bacteria</taxon>
        <taxon>Bacillati</taxon>
        <taxon>Actinomycetota</taxon>
        <taxon>Actinomycetes</taxon>
        <taxon>Kitasatosporales</taxon>
        <taxon>Streptomycetaceae</taxon>
        <taxon>Streptomyces</taxon>
    </lineage>
</organism>
<dbReference type="Pfam" id="PF20680">
    <property type="entry name" value="DUF6817"/>
    <property type="match status" value="1"/>
</dbReference>